<comment type="caution">
    <text evidence="2">The sequence shown here is derived from an EMBL/GenBank/DDBJ whole genome shotgun (WGS) entry which is preliminary data.</text>
</comment>
<dbReference type="Proteomes" id="UP000309038">
    <property type="component" value="Unassembled WGS sequence"/>
</dbReference>
<keyword evidence="1" id="KW-1133">Transmembrane helix</keyword>
<dbReference type="EMBL" id="SGPJ01000163">
    <property type="protein sequence ID" value="THG97520.1"/>
    <property type="molecule type" value="Genomic_DNA"/>
</dbReference>
<name>A0A4S4KI22_9APHY</name>
<evidence type="ECO:0000313" key="3">
    <source>
        <dbReference type="Proteomes" id="UP000309038"/>
    </source>
</evidence>
<evidence type="ECO:0000256" key="1">
    <source>
        <dbReference type="SAM" id="Phobius"/>
    </source>
</evidence>
<keyword evidence="1" id="KW-0472">Membrane</keyword>
<feature type="transmembrane region" description="Helical" evidence="1">
    <location>
        <begin position="66"/>
        <end position="88"/>
    </location>
</feature>
<protein>
    <submittedName>
        <fullName evidence="2">Uncharacterized protein</fullName>
    </submittedName>
</protein>
<keyword evidence="3" id="KW-1185">Reference proteome</keyword>
<organism evidence="2 3">
    <name type="scientific">Hermanssonia centrifuga</name>
    <dbReference type="NCBI Taxonomy" id="98765"/>
    <lineage>
        <taxon>Eukaryota</taxon>
        <taxon>Fungi</taxon>
        <taxon>Dikarya</taxon>
        <taxon>Basidiomycota</taxon>
        <taxon>Agaricomycotina</taxon>
        <taxon>Agaricomycetes</taxon>
        <taxon>Polyporales</taxon>
        <taxon>Meruliaceae</taxon>
        <taxon>Hermanssonia</taxon>
    </lineage>
</organism>
<sequence>MPENWGALKTDVTYKLPETVQSLVEGWLKTFESSAVASVLFAGIESQLLGPMQTAAKNQSSVRGHVLLALTYIAFFCSISATMTSLVLTDSFGEITLHASRSMKAEESVLNFDGTSSALLKRFNGGKGSRRWVKVHWFSTLIIGYLCFIVQIVLYVFYTEAKAIAGIVVALAVISVIPLLDFFPWTAQN</sequence>
<dbReference type="AlphaFoldDB" id="A0A4S4KI22"/>
<proteinExistence type="predicted"/>
<evidence type="ECO:0000313" key="2">
    <source>
        <dbReference type="EMBL" id="THG97520.1"/>
    </source>
</evidence>
<feature type="transmembrane region" description="Helical" evidence="1">
    <location>
        <begin position="137"/>
        <end position="158"/>
    </location>
</feature>
<gene>
    <name evidence="2" type="ORF">EW026_g4491</name>
</gene>
<reference evidence="2 3" key="1">
    <citation type="submission" date="2019-02" db="EMBL/GenBank/DDBJ databases">
        <title>Genome sequencing of the rare red list fungi Phlebia centrifuga.</title>
        <authorList>
            <person name="Buettner E."/>
            <person name="Kellner H."/>
        </authorList>
    </citation>
    <scope>NUCLEOTIDE SEQUENCE [LARGE SCALE GENOMIC DNA]</scope>
    <source>
        <strain evidence="2 3">DSM 108282</strain>
    </source>
</reference>
<accession>A0A4S4KI22</accession>
<feature type="transmembrane region" description="Helical" evidence="1">
    <location>
        <begin position="164"/>
        <end position="183"/>
    </location>
</feature>
<keyword evidence="1" id="KW-0812">Transmembrane</keyword>